<evidence type="ECO:0000256" key="3">
    <source>
        <dbReference type="ARBA" id="ARBA00022737"/>
    </source>
</evidence>
<accession>A0A1H2T5L2</accession>
<evidence type="ECO:0000256" key="1">
    <source>
        <dbReference type="ARBA" id="ARBA00005857"/>
    </source>
</evidence>
<evidence type="ECO:0000313" key="6">
    <source>
        <dbReference type="Proteomes" id="UP000199118"/>
    </source>
</evidence>
<dbReference type="EMBL" id="FNMZ01000001">
    <property type="protein sequence ID" value="SDW39067.1"/>
    <property type="molecule type" value="Genomic_DNA"/>
</dbReference>
<gene>
    <name evidence="5" type="ORF">SAMN05444336_101891</name>
</gene>
<evidence type="ECO:0000313" key="5">
    <source>
        <dbReference type="EMBL" id="SDW39067.1"/>
    </source>
</evidence>
<dbReference type="PANTHER" id="PTHR16263:SF4">
    <property type="entry name" value="TETRATRICOPEPTIDE REPEAT PROTEIN 38"/>
    <property type="match status" value="1"/>
</dbReference>
<dbReference type="STRING" id="356660.SAMN05444336_101891"/>
<name>A0A1H2T5L2_9RHOB</name>
<organism evidence="5 6">
    <name type="scientific">Albimonas donghaensis</name>
    <dbReference type="NCBI Taxonomy" id="356660"/>
    <lineage>
        <taxon>Bacteria</taxon>
        <taxon>Pseudomonadati</taxon>
        <taxon>Pseudomonadota</taxon>
        <taxon>Alphaproteobacteria</taxon>
        <taxon>Rhodobacterales</taxon>
        <taxon>Paracoccaceae</taxon>
        <taxon>Albimonas</taxon>
    </lineage>
</organism>
<dbReference type="Proteomes" id="UP000199118">
    <property type="component" value="Unassembled WGS sequence"/>
</dbReference>
<keyword evidence="6" id="KW-1185">Reference proteome</keyword>
<keyword evidence="4" id="KW-0802">TPR repeat</keyword>
<dbReference type="SUPFAM" id="SSF48452">
    <property type="entry name" value="TPR-like"/>
    <property type="match status" value="2"/>
</dbReference>
<dbReference type="AlphaFoldDB" id="A0A1H2T5L2"/>
<comment type="similarity">
    <text evidence="1">Belongs to the TTC38 family.</text>
</comment>
<dbReference type="RefSeq" id="WP_092679886.1">
    <property type="nucleotide sequence ID" value="NZ_FNMZ01000001.1"/>
</dbReference>
<dbReference type="InterPro" id="IPR033891">
    <property type="entry name" value="TTC38"/>
</dbReference>
<dbReference type="Gene3D" id="1.25.40.10">
    <property type="entry name" value="Tetratricopeptide repeat domain"/>
    <property type="match status" value="1"/>
</dbReference>
<dbReference type="CDD" id="cd05804">
    <property type="entry name" value="StaR_like"/>
    <property type="match status" value="1"/>
</dbReference>
<evidence type="ECO:0000256" key="4">
    <source>
        <dbReference type="ARBA" id="ARBA00022803"/>
    </source>
</evidence>
<sequence length="457" mass="49062">MRADWAGNPITAEDDATAGAISDFVGGFVGYEERAANVLAAAQANPSNMLANAYAGALHLFLETPDAPSLARPWLDRAAANVAGTTERERITLAALAAWADGDMPRAIALGREGVAAHPADLALAKITQYHQFNRGDAPGMLAVGHMVVGGRPDLAHSHGMLAFGFEQCHMLAEAEDAALRAVAIQRREPWAHHALAHIHLTQGRIAEGRAFLEDMADSWTDLNSFMLSHNWWHYALFAISQGDFGAALRAYDERCWGLEKGYSQDQIGAVSLLARLEIAGVDVGDRWEDVGAHLAPRTGDFVNGFLSLQYLYGLARSGRGRAAAEMMDGFRARAEAPAEDRAVWAEVVLPAAEGIAAHAAGDWSRAADRLGEALPRLWEAGGSHAQRDLFEQLWLDALIRCGRLVAAQQALERRRGFEPMSVPSNRALAGVYADLGLPGEAGAAEARVRAALAELD</sequence>
<reference evidence="5 6" key="1">
    <citation type="submission" date="2016-10" db="EMBL/GenBank/DDBJ databases">
        <authorList>
            <person name="de Groot N.N."/>
        </authorList>
    </citation>
    <scope>NUCLEOTIDE SEQUENCE [LARGE SCALE GENOMIC DNA]</scope>
    <source>
        <strain evidence="5 6">DSM 17890</strain>
    </source>
</reference>
<dbReference type="InterPro" id="IPR011990">
    <property type="entry name" value="TPR-like_helical_dom_sf"/>
</dbReference>
<evidence type="ECO:0000256" key="2">
    <source>
        <dbReference type="ARBA" id="ARBA00019992"/>
    </source>
</evidence>
<protein>
    <recommendedName>
        <fullName evidence="2">Tetratricopeptide repeat protein 38</fullName>
    </recommendedName>
</protein>
<keyword evidence="3" id="KW-0677">Repeat</keyword>
<dbReference type="PANTHER" id="PTHR16263">
    <property type="entry name" value="TETRATRICOPEPTIDE REPEAT PROTEIN 38"/>
    <property type="match status" value="1"/>
</dbReference>
<proteinExistence type="inferred from homology"/>
<dbReference type="OrthoDB" id="9815900at2"/>